<dbReference type="EMBL" id="FNXF01000016">
    <property type="protein sequence ID" value="SEI08210.1"/>
    <property type="molecule type" value="Genomic_DNA"/>
</dbReference>
<organism evidence="7 8">
    <name type="scientific">Rheinheimera pacifica</name>
    <dbReference type="NCBI Taxonomy" id="173990"/>
    <lineage>
        <taxon>Bacteria</taxon>
        <taxon>Pseudomonadati</taxon>
        <taxon>Pseudomonadota</taxon>
        <taxon>Gammaproteobacteria</taxon>
        <taxon>Chromatiales</taxon>
        <taxon>Chromatiaceae</taxon>
        <taxon>Rheinheimera</taxon>
    </lineage>
</organism>
<keyword evidence="3" id="KW-0378">Hydrolase</keyword>
<dbReference type="InterPro" id="IPR020891">
    <property type="entry name" value="UPF0758_CS"/>
</dbReference>
<keyword evidence="8" id="KW-1185">Reference proteome</keyword>
<evidence type="ECO:0000313" key="8">
    <source>
        <dbReference type="Proteomes" id="UP000199371"/>
    </source>
</evidence>
<dbReference type="OrthoDB" id="9804482at2"/>
<dbReference type="SUPFAM" id="SSF102712">
    <property type="entry name" value="JAB1/MPN domain"/>
    <property type="match status" value="1"/>
</dbReference>
<dbReference type="CDD" id="cd08071">
    <property type="entry name" value="MPN_DUF2466"/>
    <property type="match status" value="1"/>
</dbReference>
<dbReference type="AlphaFoldDB" id="A0A1H6N774"/>
<dbReference type="PROSITE" id="PS01302">
    <property type="entry name" value="UPF0758"/>
    <property type="match status" value="1"/>
</dbReference>
<dbReference type="PROSITE" id="PS50249">
    <property type="entry name" value="MPN"/>
    <property type="match status" value="1"/>
</dbReference>
<dbReference type="Gene3D" id="3.40.140.10">
    <property type="entry name" value="Cytidine Deaminase, domain 2"/>
    <property type="match status" value="1"/>
</dbReference>
<dbReference type="GO" id="GO:0046872">
    <property type="term" value="F:metal ion binding"/>
    <property type="evidence" value="ECO:0007669"/>
    <property type="project" value="UniProtKB-KW"/>
</dbReference>
<evidence type="ECO:0000256" key="1">
    <source>
        <dbReference type="ARBA" id="ARBA00022670"/>
    </source>
</evidence>
<dbReference type="PANTHER" id="PTHR30471:SF3">
    <property type="entry name" value="UPF0758 PROTEIN YEES-RELATED"/>
    <property type="match status" value="1"/>
</dbReference>
<name>A0A1H6N774_9GAMM</name>
<evidence type="ECO:0000259" key="6">
    <source>
        <dbReference type="PROSITE" id="PS50249"/>
    </source>
</evidence>
<protein>
    <submittedName>
        <fullName evidence="7">DNA repair protein RadC</fullName>
    </submittedName>
</protein>
<accession>A0A1H6N774</accession>
<dbReference type="RefSeq" id="WP_092795961.1">
    <property type="nucleotide sequence ID" value="NZ_FNXF01000016.1"/>
</dbReference>
<evidence type="ECO:0000313" key="7">
    <source>
        <dbReference type="EMBL" id="SEI08210.1"/>
    </source>
</evidence>
<dbReference type="InterPro" id="IPR001405">
    <property type="entry name" value="UPF0758"/>
</dbReference>
<keyword evidence="2" id="KW-0479">Metal-binding</keyword>
<dbReference type="Proteomes" id="UP000199371">
    <property type="component" value="Unassembled WGS sequence"/>
</dbReference>
<proteinExistence type="predicted"/>
<evidence type="ECO:0000256" key="5">
    <source>
        <dbReference type="ARBA" id="ARBA00023049"/>
    </source>
</evidence>
<keyword evidence="4" id="KW-0862">Zinc</keyword>
<evidence type="ECO:0000256" key="3">
    <source>
        <dbReference type="ARBA" id="ARBA00022801"/>
    </source>
</evidence>
<dbReference type="GO" id="GO:0006508">
    <property type="term" value="P:proteolysis"/>
    <property type="evidence" value="ECO:0007669"/>
    <property type="project" value="UniProtKB-KW"/>
</dbReference>
<dbReference type="PANTHER" id="PTHR30471">
    <property type="entry name" value="DNA REPAIR PROTEIN RADC"/>
    <property type="match status" value="1"/>
</dbReference>
<dbReference type="GO" id="GO:0008237">
    <property type="term" value="F:metallopeptidase activity"/>
    <property type="evidence" value="ECO:0007669"/>
    <property type="project" value="UniProtKB-KW"/>
</dbReference>
<reference evidence="8" key="1">
    <citation type="submission" date="2016-10" db="EMBL/GenBank/DDBJ databases">
        <authorList>
            <person name="Varghese N."/>
            <person name="Submissions S."/>
        </authorList>
    </citation>
    <scope>NUCLEOTIDE SEQUENCE [LARGE SCALE GENOMIC DNA]</scope>
    <source>
        <strain evidence="8">DSM 17616</strain>
    </source>
</reference>
<evidence type="ECO:0000256" key="2">
    <source>
        <dbReference type="ARBA" id="ARBA00022723"/>
    </source>
</evidence>
<feature type="domain" description="MPN" evidence="6">
    <location>
        <begin position="23"/>
        <end position="145"/>
    </location>
</feature>
<keyword evidence="1" id="KW-0645">Protease</keyword>
<evidence type="ECO:0000256" key="4">
    <source>
        <dbReference type="ARBA" id="ARBA00022833"/>
    </source>
</evidence>
<sequence length="148" mass="16580">MATLREIELTYRFKEVDCDITGKTANSPEVIGKLFDYLKHETKEVFIVVNLTAQHEVNCFEVVAKGTADAISTRPVELLRSAVILNLKAVILIHNHPSGLSEPSQADVRFTERVIEIGNILNIAVLDHVIIGLNQHTSMRQTHAHIFK</sequence>
<dbReference type="Pfam" id="PF04002">
    <property type="entry name" value="RadC"/>
    <property type="match status" value="1"/>
</dbReference>
<dbReference type="STRING" id="173990.SAMN05660691_03446"/>
<dbReference type="InterPro" id="IPR025657">
    <property type="entry name" value="RadC_JAB"/>
</dbReference>
<gene>
    <name evidence="7" type="ORF">SAMN05660691_03446</name>
</gene>
<keyword evidence="5" id="KW-0482">Metalloprotease</keyword>
<dbReference type="InterPro" id="IPR037518">
    <property type="entry name" value="MPN"/>
</dbReference>